<evidence type="ECO:0000313" key="1">
    <source>
        <dbReference type="EMBL" id="DAE00491.1"/>
    </source>
</evidence>
<name>A0A8S5P210_9CAUD</name>
<sequence>MAAIDYAGLNHDLYFGDKTGKNFKQVLGVNDLDFDNDKDEVTRDFIDGTNLKLIKSFKSTIKFKVTDIGQDNLKNIVPGYVYNSGEAIDGTTGITVGTKGAVQVGLQKGSSTQVPGVFKLVPKLAAQAGHTLFMLDATATLSDISQEDGLTEFEISVTGKLIKGDLTFA</sequence>
<accession>A0A8S5P210</accession>
<reference evidence="1" key="1">
    <citation type="journal article" date="2021" name="Proc. Natl. Acad. Sci. U.S.A.">
        <title>A Catalog of Tens of Thousands of Viruses from Human Metagenomes Reveals Hidden Associations with Chronic Diseases.</title>
        <authorList>
            <person name="Tisza M.J."/>
            <person name="Buck C.B."/>
        </authorList>
    </citation>
    <scope>NUCLEOTIDE SEQUENCE</scope>
    <source>
        <strain evidence="1">Ctg2r17</strain>
    </source>
</reference>
<proteinExistence type="predicted"/>
<dbReference type="EMBL" id="BK015303">
    <property type="protein sequence ID" value="DAE00491.1"/>
    <property type="molecule type" value="Genomic_DNA"/>
</dbReference>
<organism evidence="1">
    <name type="scientific">Siphoviridae sp. ctg2r17</name>
    <dbReference type="NCBI Taxonomy" id="2825601"/>
    <lineage>
        <taxon>Viruses</taxon>
        <taxon>Duplodnaviria</taxon>
        <taxon>Heunggongvirae</taxon>
        <taxon>Uroviricota</taxon>
        <taxon>Caudoviricetes</taxon>
    </lineage>
</organism>
<protein>
    <submittedName>
        <fullName evidence="1">Uncharacterized protein</fullName>
    </submittedName>
</protein>